<dbReference type="Proteomes" id="UP000887013">
    <property type="component" value="Unassembled WGS sequence"/>
</dbReference>
<gene>
    <name evidence="1" type="primary">AVEN_50131_1</name>
    <name evidence="1" type="ORF">NPIL_302791</name>
</gene>
<evidence type="ECO:0000313" key="1">
    <source>
        <dbReference type="EMBL" id="GFT62563.1"/>
    </source>
</evidence>
<proteinExistence type="predicted"/>
<protein>
    <submittedName>
        <fullName evidence="1">DBB domain-containing protein</fullName>
    </submittedName>
</protein>
<reference evidence="1" key="1">
    <citation type="submission" date="2020-08" db="EMBL/GenBank/DDBJ databases">
        <title>Multicomponent nature underlies the extraordinary mechanical properties of spider dragline silk.</title>
        <authorList>
            <person name="Kono N."/>
            <person name="Nakamura H."/>
            <person name="Mori M."/>
            <person name="Yoshida Y."/>
            <person name="Ohtoshi R."/>
            <person name="Malay A.D."/>
            <person name="Moran D.A.P."/>
            <person name="Tomita M."/>
            <person name="Numata K."/>
            <person name="Arakawa K."/>
        </authorList>
    </citation>
    <scope>NUCLEOTIDE SEQUENCE</scope>
</reference>
<accession>A0A8X6TVZ2</accession>
<sequence>MKPHEKLLMDMRCRALMSQQSNGGDSCHKEHLHSLSSEQYVSLLSTDDQEIDIRAILRKGLSDSQEELLVLMHNFKEGVCSLSNVEQQFQLWRERYCSSQGETKRSGKTSTFVLPWKEKHSKVKRASDAIRPNIFVLIHIIRETFLDLEWKGMPWNMSACNAKSI</sequence>
<dbReference type="OrthoDB" id="6435406at2759"/>
<dbReference type="EMBL" id="BMAW01068063">
    <property type="protein sequence ID" value="GFT62563.1"/>
    <property type="molecule type" value="Genomic_DNA"/>
</dbReference>
<name>A0A8X6TVZ2_NEPPI</name>
<comment type="caution">
    <text evidence="1">The sequence shown here is derived from an EMBL/GenBank/DDBJ whole genome shotgun (WGS) entry which is preliminary data.</text>
</comment>
<keyword evidence="2" id="KW-1185">Reference proteome</keyword>
<dbReference type="AlphaFoldDB" id="A0A8X6TVZ2"/>
<organism evidence="1 2">
    <name type="scientific">Nephila pilipes</name>
    <name type="common">Giant wood spider</name>
    <name type="synonym">Nephila maculata</name>
    <dbReference type="NCBI Taxonomy" id="299642"/>
    <lineage>
        <taxon>Eukaryota</taxon>
        <taxon>Metazoa</taxon>
        <taxon>Ecdysozoa</taxon>
        <taxon>Arthropoda</taxon>
        <taxon>Chelicerata</taxon>
        <taxon>Arachnida</taxon>
        <taxon>Araneae</taxon>
        <taxon>Araneomorphae</taxon>
        <taxon>Entelegynae</taxon>
        <taxon>Araneoidea</taxon>
        <taxon>Nephilidae</taxon>
        <taxon>Nephila</taxon>
    </lineage>
</organism>
<evidence type="ECO:0000313" key="2">
    <source>
        <dbReference type="Proteomes" id="UP000887013"/>
    </source>
</evidence>